<feature type="region of interest" description="Disordered" evidence="1">
    <location>
        <begin position="177"/>
        <end position="224"/>
    </location>
</feature>
<dbReference type="PANTHER" id="PTHR11252:SF16">
    <property type="entry name" value="POLYRIBONUCLEOTIDE NUCLEOTIDYLTRANSFERASE 2, MITOCHONDRIAL"/>
    <property type="match status" value="1"/>
</dbReference>
<dbReference type="PANTHER" id="PTHR11252">
    <property type="entry name" value="POLYRIBONUCLEOTIDE NUCLEOTIDYLTRANSFERASE"/>
    <property type="match status" value="1"/>
</dbReference>
<sequence>MEKAQEKVDFIIGREIEIGGIYKGIVASVKEYGAFVEFNGGQQGLLHISELVSDLVSIGQELSLMCIGQDVRGNIKLSLKAASSLPGSDRRNADVKDSVTPTKPTHNVWTSVENVSNCQEMPSSIFGESSIGKDEDQADTAMHSLPSILIRSAAECDAQESLSDQCFSKKTDKTVKSSTISKSSLSSRKKLTNPVPLKQNSNKKEVEDNSEDENGHSATSHSSVAKNANYTLKGSHAGGASAKSLRLGDRLTVKVYQIRAHGLVLELGGGIRGMYRFEGNGKRDFKVGEELRVQCSSFSSKGIPVMSLLDDML</sequence>
<dbReference type="GO" id="GO:0005829">
    <property type="term" value="C:cytosol"/>
    <property type="evidence" value="ECO:0007669"/>
    <property type="project" value="TreeGrafter"/>
</dbReference>
<dbReference type="GO" id="GO:0009570">
    <property type="term" value="C:chloroplast stroma"/>
    <property type="evidence" value="ECO:0007669"/>
    <property type="project" value="TreeGrafter"/>
</dbReference>
<proteinExistence type="predicted"/>
<keyword evidence="4" id="KW-1185">Reference proteome</keyword>
<dbReference type="InterPro" id="IPR012162">
    <property type="entry name" value="PNPase"/>
</dbReference>
<evidence type="ECO:0000313" key="4">
    <source>
        <dbReference type="Proteomes" id="UP000283530"/>
    </source>
</evidence>
<reference evidence="3 4" key="1">
    <citation type="journal article" date="2019" name="Nat. Plants">
        <title>Stout camphor tree genome fills gaps in understanding of flowering plant genome evolution.</title>
        <authorList>
            <person name="Chaw S.M."/>
            <person name="Liu Y.C."/>
            <person name="Wu Y.W."/>
            <person name="Wang H.Y."/>
            <person name="Lin C.I."/>
            <person name="Wu C.S."/>
            <person name="Ke H.M."/>
            <person name="Chang L.Y."/>
            <person name="Hsu C.Y."/>
            <person name="Yang H.T."/>
            <person name="Sudianto E."/>
            <person name="Hsu M.H."/>
            <person name="Wu K.P."/>
            <person name="Wang L.N."/>
            <person name="Leebens-Mack J.H."/>
            <person name="Tsai I.J."/>
        </authorList>
    </citation>
    <scope>NUCLEOTIDE SEQUENCE [LARGE SCALE GENOMIC DNA]</scope>
    <source>
        <strain evidence="4">cv. Chaw 1501</strain>
        <tissue evidence="3">Young leaves</tissue>
    </source>
</reference>
<dbReference type="AlphaFoldDB" id="A0A3S3PJ90"/>
<dbReference type="PROSITE" id="PS50126">
    <property type="entry name" value="S1"/>
    <property type="match status" value="1"/>
</dbReference>
<evidence type="ECO:0000256" key="1">
    <source>
        <dbReference type="SAM" id="MobiDB-lite"/>
    </source>
</evidence>
<evidence type="ECO:0000259" key="2">
    <source>
        <dbReference type="PROSITE" id="PS50126"/>
    </source>
</evidence>
<protein>
    <submittedName>
        <fullName evidence="3">Polyribonucleotide nucleotidyltransferase 2, mitochondrial isoform X1</fullName>
    </submittedName>
</protein>
<dbReference type="SMART" id="SM00316">
    <property type="entry name" value="S1"/>
    <property type="match status" value="2"/>
</dbReference>
<keyword evidence="3" id="KW-0808">Transferase</keyword>
<dbReference type="EMBL" id="QPKB01000009">
    <property type="protein sequence ID" value="RWR91770.1"/>
    <property type="molecule type" value="Genomic_DNA"/>
</dbReference>
<dbReference type="InterPro" id="IPR012340">
    <property type="entry name" value="NA-bd_OB-fold"/>
</dbReference>
<feature type="compositionally biased region" description="Low complexity" evidence="1">
    <location>
        <begin position="177"/>
        <end position="186"/>
    </location>
</feature>
<accession>A0A3S3PJ90</accession>
<dbReference type="GO" id="GO:0000175">
    <property type="term" value="F:3'-5'-RNA exonuclease activity"/>
    <property type="evidence" value="ECO:0007669"/>
    <property type="project" value="TreeGrafter"/>
</dbReference>
<dbReference type="FunFam" id="2.40.50.140:FF:000189">
    <property type="entry name" value="Polyribonucleotide nucleotidyltransferase, putative"/>
    <property type="match status" value="1"/>
</dbReference>
<feature type="domain" description="S1 motif" evidence="2">
    <location>
        <begin position="19"/>
        <end position="80"/>
    </location>
</feature>
<comment type="caution">
    <text evidence="3">The sequence shown here is derived from an EMBL/GenBank/DDBJ whole genome shotgun (WGS) entry which is preliminary data.</text>
</comment>
<dbReference type="STRING" id="337451.A0A3S3PJ90"/>
<name>A0A3S3PJ90_9MAGN</name>
<dbReference type="GO" id="GO:0004654">
    <property type="term" value="F:polyribonucleotide nucleotidyltransferase activity"/>
    <property type="evidence" value="ECO:0007669"/>
    <property type="project" value="InterPro"/>
</dbReference>
<dbReference type="GO" id="GO:0003723">
    <property type="term" value="F:RNA binding"/>
    <property type="evidence" value="ECO:0007669"/>
    <property type="project" value="InterPro"/>
</dbReference>
<dbReference type="SUPFAM" id="SSF50249">
    <property type="entry name" value="Nucleic acid-binding proteins"/>
    <property type="match status" value="1"/>
</dbReference>
<dbReference type="Gene3D" id="2.40.50.140">
    <property type="entry name" value="Nucleic acid-binding proteins"/>
    <property type="match status" value="1"/>
</dbReference>
<evidence type="ECO:0000313" key="3">
    <source>
        <dbReference type="EMBL" id="RWR91770.1"/>
    </source>
</evidence>
<dbReference type="InterPro" id="IPR003029">
    <property type="entry name" value="S1_domain"/>
</dbReference>
<organism evidence="3 4">
    <name type="scientific">Cinnamomum micranthum f. kanehirae</name>
    <dbReference type="NCBI Taxonomy" id="337451"/>
    <lineage>
        <taxon>Eukaryota</taxon>
        <taxon>Viridiplantae</taxon>
        <taxon>Streptophyta</taxon>
        <taxon>Embryophyta</taxon>
        <taxon>Tracheophyta</taxon>
        <taxon>Spermatophyta</taxon>
        <taxon>Magnoliopsida</taxon>
        <taxon>Magnoliidae</taxon>
        <taxon>Laurales</taxon>
        <taxon>Lauraceae</taxon>
        <taxon>Cinnamomum</taxon>
    </lineage>
</organism>
<feature type="region of interest" description="Disordered" evidence="1">
    <location>
        <begin position="86"/>
        <end position="106"/>
    </location>
</feature>
<dbReference type="Pfam" id="PF00575">
    <property type="entry name" value="S1"/>
    <property type="match status" value="1"/>
</dbReference>
<dbReference type="OrthoDB" id="1658047at2759"/>
<gene>
    <name evidence="3" type="ORF">CKAN_02094400</name>
</gene>
<feature type="compositionally biased region" description="Basic and acidic residues" evidence="1">
    <location>
        <begin position="88"/>
        <end position="97"/>
    </location>
</feature>
<dbReference type="GO" id="GO:0000958">
    <property type="term" value="P:mitochondrial mRNA catabolic process"/>
    <property type="evidence" value="ECO:0007669"/>
    <property type="project" value="TreeGrafter"/>
</dbReference>
<dbReference type="GO" id="GO:0000965">
    <property type="term" value="P:mitochondrial RNA 3'-end processing"/>
    <property type="evidence" value="ECO:0007669"/>
    <property type="project" value="TreeGrafter"/>
</dbReference>
<dbReference type="GO" id="GO:0005739">
    <property type="term" value="C:mitochondrion"/>
    <property type="evidence" value="ECO:0007669"/>
    <property type="project" value="TreeGrafter"/>
</dbReference>
<dbReference type="Proteomes" id="UP000283530">
    <property type="component" value="Unassembled WGS sequence"/>
</dbReference>